<gene>
    <name evidence="2" type="ORF">BN14_00800</name>
</gene>
<dbReference type="EMBL" id="CAOJ01001013">
    <property type="protein sequence ID" value="CCO26769.1"/>
    <property type="molecule type" value="Genomic_DNA"/>
</dbReference>
<name>M5BJF1_THACB</name>
<feature type="region of interest" description="Disordered" evidence="1">
    <location>
        <begin position="206"/>
        <end position="242"/>
    </location>
</feature>
<feature type="region of interest" description="Disordered" evidence="1">
    <location>
        <begin position="53"/>
        <end position="81"/>
    </location>
</feature>
<dbReference type="Proteomes" id="UP000012065">
    <property type="component" value="Unassembled WGS sequence"/>
</dbReference>
<dbReference type="HOGENOM" id="CLU_680039_0_0_1"/>
<comment type="caution">
    <text evidence="2">The sequence shown here is derived from an EMBL/GenBank/DDBJ whole genome shotgun (WGS) entry which is preliminary data.</text>
</comment>
<evidence type="ECO:0000256" key="1">
    <source>
        <dbReference type="SAM" id="MobiDB-lite"/>
    </source>
</evidence>
<organism evidence="2 3">
    <name type="scientific">Thanatephorus cucumeris (strain AG1-IB / isolate 7/3/14)</name>
    <name type="common">Lettuce bottom rot fungus</name>
    <name type="synonym">Rhizoctonia solani</name>
    <dbReference type="NCBI Taxonomy" id="1108050"/>
    <lineage>
        <taxon>Eukaryota</taxon>
        <taxon>Fungi</taxon>
        <taxon>Dikarya</taxon>
        <taxon>Basidiomycota</taxon>
        <taxon>Agaricomycotina</taxon>
        <taxon>Agaricomycetes</taxon>
        <taxon>Cantharellales</taxon>
        <taxon>Ceratobasidiaceae</taxon>
        <taxon>Rhizoctonia</taxon>
        <taxon>Rhizoctonia solani AG-1</taxon>
    </lineage>
</organism>
<feature type="compositionally biased region" description="Acidic residues" evidence="1">
    <location>
        <begin position="330"/>
        <end position="364"/>
    </location>
</feature>
<proteinExistence type="predicted"/>
<dbReference type="AlphaFoldDB" id="M5BJF1"/>
<evidence type="ECO:0000313" key="3">
    <source>
        <dbReference type="Proteomes" id="UP000012065"/>
    </source>
</evidence>
<accession>M5BJF1</accession>
<feature type="region of interest" description="Disordered" evidence="1">
    <location>
        <begin position="263"/>
        <end position="368"/>
    </location>
</feature>
<reference evidence="2 3" key="1">
    <citation type="journal article" date="2013" name="J. Biotechnol.">
        <title>Establishment and interpretation of the genome sequence of the phytopathogenic fungus Rhizoctonia solani AG1-IB isolate 7/3/14.</title>
        <authorList>
            <person name="Wibberg D.W."/>
            <person name="Jelonek L.J."/>
            <person name="Rupp O.R."/>
            <person name="Hennig M.H."/>
            <person name="Eikmeyer F.E."/>
            <person name="Goesmann A.G."/>
            <person name="Hartmann A.H."/>
            <person name="Borriss R.B."/>
            <person name="Grosch R.G."/>
            <person name="Puehler A.P."/>
            <person name="Schlueter A.S."/>
        </authorList>
    </citation>
    <scope>NUCLEOTIDE SEQUENCE [LARGE SCALE GENOMIC DNA]</scope>
    <source>
        <strain evidence="3">AG1-IB / isolate 7/3/14</strain>
    </source>
</reference>
<sequence>MSLLHDPDYISHALRLTYLRHVEDPYGSRIVSFNPLYNANPYIRASGFADSDVWPQLNQPESPKPVESQLAPPPSPGQQNGFLRRVQDDDTAVAPEAGVYPGANLKYSDTIMGPSRTGLAGMRVSGRRHSGQARGSSVRSASALSESQSRLRSDSAPNLVPGSANPHAIGSNVLSDSALATTSPHVASLSSPDVTSVAAAATVGAGNGSTPTATMSGPSRLAPETPVGSPSQAQPTQTPIVNIPIFARAAEMEERRRQRIRARFAPSPSDPTSASAEHTPSPQYSRGNVPAPRRAADTLSLSGTIDSRTSRDEEGSATIDGEGDVTGPLEDSEDDDTDEDGDADADPDADDMDPDFAESADPDDISLLYNTTFTTTNVNPSGSSDENSFLSAQLASVFHPPRNRL</sequence>
<protein>
    <submittedName>
        <fullName evidence="2">Uncharacterized protein</fullName>
    </submittedName>
</protein>
<feature type="region of interest" description="Disordered" evidence="1">
    <location>
        <begin position="118"/>
        <end position="164"/>
    </location>
</feature>
<feature type="compositionally biased region" description="Low complexity" evidence="1">
    <location>
        <begin position="263"/>
        <end position="276"/>
    </location>
</feature>
<feature type="compositionally biased region" description="Polar residues" evidence="1">
    <location>
        <begin position="228"/>
        <end position="240"/>
    </location>
</feature>
<evidence type="ECO:0000313" key="2">
    <source>
        <dbReference type="EMBL" id="CCO26769.1"/>
    </source>
</evidence>
<feature type="compositionally biased region" description="Low complexity" evidence="1">
    <location>
        <begin position="132"/>
        <end position="150"/>
    </location>
</feature>